<evidence type="ECO:0000256" key="1">
    <source>
        <dbReference type="SAM" id="MobiDB-lite"/>
    </source>
</evidence>
<reference evidence="2" key="3">
    <citation type="submission" date="2023-05" db="EMBL/GenBank/DDBJ databases">
        <authorList>
            <person name="Smith C.H."/>
        </authorList>
    </citation>
    <scope>NUCLEOTIDE SEQUENCE</scope>
    <source>
        <strain evidence="2">CHS0354</strain>
        <tissue evidence="2">Mantle</tissue>
    </source>
</reference>
<keyword evidence="3" id="KW-1185">Reference proteome</keyword>
<sequence length="97" mass="10936">MADGKCIHTRVVGKMDIMINDTEWTESEENQVLPFSSGQNKYHTSDSGTNHTGEGTRPRILVPTEKITERYQLLMAKSVVNEENNCISIRVLNPSEN</sequence>
<organism evidence="2 3">
    <name type="scientific">Potamilus streckersoni</name>
    <dbReference type="NCBI Taxonomy" id="2493646"/>
    <lineage>
        <taxon>Eukaryota</taxon>
        <taxon>Metazoa</taxon>
        <taxon>Spiralia</taxon>
        <taxon>Lophotrochozoa</taxon>
        <taxon>Mollusca</taxon>
        <taxon>Bivalvia</taxon>
        <taxon>Autobranchia</taxon>
        <taxon>Heteroconchia</taxon>
        <taxon>Palaeoheterodonta</taxon>
        <taxon>Unionida</taxon>
        <taxon>Unionoidea</taxon>
        <taxon>Unionidae</taxon>
        <taxon>Ambleminae</taxon>
        <taxon>Lampsilini</taxon>
        <taxon>Potamilus</taxon>
    </lineage>
</organism>
<gene>
    <name evidence="2" type="ORF">CHS0354_035575</name>
</gene>
<feature type="region of interest" description="Disordered" evidence="1">
    <location>
        <begin position="26"/>
        <end position="57"/>
    </location>
</feature>
<reference evidence="2" key="2">
    <citation type="journal article" date="2021" name="Genome Biol. Evol.">
        <title>Developing a high-quality reference genome for a parasitic bivalve with doubly uniparental inheritance (Bivalvia: Unionida).</title>
        <authorList>
            <person name="Smith C.H."/>
        </authorList>
    </citation>
    <scope>NUCLEOTIDE SEQUENCE</scope>
    <source>
        <strain evidence="2">CHS0354</strain>
        <tissue evidence="2">Mantle</tissue>
    </source>
</reference>
<accession>A0AAE0VJB0</accession>
<evidence type="ECO:0000313" key="3">
    <source>
        <dbReference type="Proteomes" id="UP001195483"/>
    </source>
</evidence>
<comment type="caution">
    <text evidence="2">The sequence shown here is derived from an EMBL/GenBank/DDBJ whole genome shotgun (WGS) entry which is preliminary data.</text>
</comment>
<dbReference type="EMBL" id="JAEAOA010002072">
    <property type="protein sequence ID" value="KAK3578942.1"/>
    <property type="molecule type" value="Genomic_DNA"/>
</dbReference>
<reference evidence="2" key="1">
    <citation type="journal article" date="2021" name="Genome Biol. Evol.">
        <title>A High-Quality Reference Genome for a Parasitic Bivalve with Doubly Uniparental Inheritance (Bivalvia: Unionida).</title>
        <authorList>
            <person name="Smith C.H."/>
        </authorList>
    </citation>
    <scope>NUCLEOTIDE SEQUENCE</scope>
    <source>
        <strain evidence="2">CHS0354</strain>
    </source>
</reference>
<feature type="compositionally biased region" description="Polar residues" evidence="1">
    <location>
        <begin position="33"/>
        <end position="53"/>
    </location>
</feature>
<protein>
    <submittedName>
        <fullName evidence="2">Uncharacterized protein</fullName>
    </submittedName>
</protein>
<evidence type="ECO:0000313" key="2">
    <source>
        <dbReference type="EMBL" id="KAK3578942.1"/>
    </source>
</evidence>
<dbReference type="AlphaFoldDB" id="A0AAE0VJB0"/>
<proteinExistence type="predicted"/>
<name>A0AAE0VJB0_9BIVA</name>
<dbReference type="Proteomes" id="UP001195483">
    <property type="component" value="Unassembled WGS sequence"/>
</dbReference>